<evidence type="ECO:0000313" key="5">
    <source>
        <dbReference type="EMBL" id="KPL81437.1"/>
    </source>
</evidence>
<proteinExistence type="inferred from homology"/>
<protein>
    <recommendedName>
        <fullName evidence="4">Ketoreductase domain-containing protein</fullName>
    </recommendedName>
</protein>
<keyword evidence="6" id="KW-1185">Reference proteome</keyword>
<dbReference type="OrthoDB" id="158573at2"/>
<name>A0A0P6Y7S2_9CHLR</name>
<comment type="caution">
    <text evidence="5">The sequence shown here is derived from an EMBL/GenBank/DDBJ whole genome shotgun (WGS) entry which is preliminary data.</text>
</comment>
<accession>A0A0P6Y7S2</accession>
<dbReference type="GO" id="GO:0016491">
    <property type="term" value="F:oxidoreductase activity"/>
    <property type="evidence" value="ECO:0007669"/>
    <property type="project" value="UniProtKB-KW"/>
</dbReference>
<evidence type="ECO:0000313" key="6">
    <source>
        <dbReference type="Proteomes" id="UP000050277"/>
    </source>
</evidence>
<dbReference type="PRINTS" id="PR00081">
    <property type="entry name" value="GDHRDH"/>
</dbReference>
<gene>
    <name evidence="5" type="ORF">SE18_22655</name>
</gene>
<dbReference type="InterPro" id="IPR002347">
    <property type="entry name" value="SDR_fam"/>
</dbReference>
<evidence type="ECO:0000256" key="1">
    <source>
        <dbReference type="ARBA" id="ARBA00006484"/>
    </source>
</evidence>
<dbReference type="SMART" id="SM00822">
    <property type="entry name" value="PKS_KR"/>
    <property type="match status" value="1"/>
</dbReference>
<dbReference type="AlphaFoldDB" id="A0A0P6Y7S2"/>
<dbReference type="PANTHER" id="PTHR44196:SF1">
    <property type="entry name" value="DEHYDROGENASE_REDUCTASE SDR FAMILY MEMBER 7B"/>
    <property type="match status" value="1"/>
</dbReference>
<dbReference type="Pfam" id="PF00106">
    <property type="entry name" value="adh_short"/>
    <property type="match status" value="1"/>
</dbReference>
<dbReference type="RefSeq" id="WP_054536735.1">
    <property type="nucleotide sequence ID" value="NZ_LGKP01000035.1"/>
</dbReference>
<dbReference type="Proteomes" id="UP000050277">
    <property type="component" value="Unassembled WGS sequence"/>
</dbReference>
<dbReference type="SUPFAM" id="SSF51735">
    <property type="entry name" value="NAD(P)-binding Rossmann-fold domains"/>
    <property type="match status" value="1"/>
</dbReference>
<evidence type="ECO:0000259" key="4">
    <source>
        <dbReference type="SMART" id="SM00822"/>
    </source>
</evidence>
<dbReference type="EMBL" id="LGKP01000035">
    <property type="protein sequence ID" value="KPL81437.1"/>
    <property type="molecule type" value="Genomic_DNA"/>
</dbReference>
<reference evidence="5 6" key="1">
    <citation type="submission" date="2015-07" db="EMBL/GenBank/DDBJ databases">
        <title>Whole genome sequence of Herpetosiphon geysericola DSM 7119.</title>
        <authorList>
            <person name="Hemp J."/>
            <person name="Ward L.M."/>
            <person name="Pace L.A."/>
            <person name="Fischer W.W."/>
        </authorList>
    </citation>
    <scope>NUCLEOTIDE SEQUENCE [LARGE SCALE GENOMIC DNA]</scope>
    <source>
        <strain evidence="5 6">DSM 7119</strain>
    </source>
</reference>
<dbReference type="Gene3D" id="3.40.50.720">
    <property type="entry name" value="NAD(P)-binding Rossmann-like Domain"/>
    <property type="match status" value="1"/>
</dbReference>
<dbReference type="PRINTS" id="PR00080">
    <property type="entry name" value="SDRFAMILY"/>
</dbReference>
<dbReference type="PANTHER" id="PTHR44196">
    <property type="entry name" value="DEHYDROGENASE/REDUCTASE SDR FAMILY MEMBER 7B"/>
    <property type="match status" value="1"/>
</dbReference>
<evidence type="ECO:0000256" key="2">
    <source>
        <dbReference type="ARBA" id="ARBA00023002"/>
    </source>
</evidence>
<dbReference type="STRING" id="70996.SE18_22655"/>
<dbReference type="InterPro" id="IPR020904">
    <property type="entry name" value="Sc_DH/Rdtase_CS"/>
</dbReference>
<keyword evidence="2" id="KW-0560">Oxidoreductase</keyword>
<organism evidence="5 6">
    <name type="scientific">Herpetosiphon geysericola</name>
    <dbReference type="NCBI Taxonomy" id="70996"/>
    <lineage>
        <taxon>Bacteria</taxon>
        <taxon>Bacillati</taxon>
        <taxon>Chloroflexota</taxon>
        <taxon>Chloroflexia</taxon>
        <taxon>Herpetosiphonales</taxon>
        <taxon>Herpetosiphonaceae</taxon>
        <taxon>Herpetosiphon</taxon>
    </lineage>
</organism>
<dbReference type="CDD" id="cd05233">
    <property type="entry name" value="SDR_c"/>
    <property type="match status" value="1"/>
</dbReference>
<evidence type="ECO:0000256" key="3">
    <source>
        <dbReference type="RuleBase" id="RU000363"/>
    </source>
</evidence>
<feature type="domain" description="Ketoreductase" evidence="4">
    <location>
        <begin position="3"/>
        <end position="190"/>
    </location>
</feature>
<dbReference type="PROSITE" id="PS00061">
    <property type="entry name" value="ADH_SHORT"/>
    <property type="match status" value="1"/>
</dbReference>
<dbReference type="InterPro" id="IPR036291">
    <property type="entry name" value="NAD(P)-bd_dom_sf"/>
</dbReference>
<comment type="similarity">
    <text evidence="1 3">Belongs to the short-chain dehydrogenases/reductases (SDR) family.</text>
</comment>
<sequence length="233" mass="24105">MSKTILITGAGRGIGRAIALACAAQNQLILLARSETELQAVAAEIHAAGGTAQVVAGNASDPVIVQQAIDLAQQVGQGQIDALILAAGVAHVADVGALSLQQWQQSLDVNLTASFVVCQAALPYLKPGSQIIAISSIAGKSGFPGWSAYSASKFGLMGFLQALREELRPQSVRVTAVVSAAVDTALWNDVAGSWNRQNMLQASEVANTIAHILSQPSHVLIDEISIGHVVGKL</sequence>
<dbReference type="InterPro" id="IPR057326">
    <property type="entry name" value="KR_dom"/>
</dbReference>
<dbReference type="GO" id="GO:0016020">
    <property type="term" value="C:membrane"/>
    <property type="evidence" value="ECO:0007669"/>
    <property type="project" value="TreeGrafter"/>
</dbReference>